<organism evidence="10 11">
    <name type="scientific">Neptunicella marina</name>
    <dbReference type="NCBI Taxonomy" id="2125989"/>
    <lineage>
        <taxon>Bacteria</taxon>
        <taxon>Pseudomonadati</taxon>
        <taxon>Pseudomonadota</taxon>
        <taxon>Gammaproteobacteria</taxon>
        <taxon>Alteromonadales</taxon>
        <taxon>Alteromonadaceae</taxon>
        <taxon>Neptunicella</taxon>
    </lineage>
</organism>
<evidence type="ECO:0000256" key="7">
    <source>
        <dbReference type="ARBA" id="ARBA00023303"/>
    </source>
</evidence>
<dbReference type="RefSeq" id="WP_186505587.1">
    <property type="nucleotide sequence ID" value="NZ_JACNEP010000002.1"/>
</dbReference>
<dbReference type="Pfam" id="PF07885">
    <property type="entry name" value="Ion_trans_2"/>
    <property type="match status" value="1"/>
</dbReference>
<dbReference type="Gene3D" id="3.40.50.720">
    <property type="entry name" value="NAD(P)-binding Rossmann-like Domain"/>
    <property type="match status" value="1"/>
</dbReference>
<name>A0A8J6IPG6_9ALTE</name>
<evidence type="ECO:0000313" key="10">
    <source>
        <dbReference type="EMBL" id="MBC3764761.1"/>
    </source>
</evidence>
<keyword evidence="3 8" id="KW-0812">Transmembrane</keyword>
<dbReference type="PANTHER" id="PTHR43833">
    <property type="entry name" value="POTASSIUM CHANNEL PROTEIN 2-RELATED-RELATED"/>
    <property type="match status" value="1"/>
</dbReference>
<evidence type="ECO:0000259" key="9">
    <source>
        <dbReference type="Pfam" id="PF07885"/>
    </source>
</evidence>
<reference evidence="10" key="2">
    <citation type="submission" date="2020-08" db="EMBL/GenBank/DDBJ databases">
        <authorList>
            <person name="Lai Q."/>
        </authorList>
    </citation>
    <scope>NUCLEOTIDE SEQUENCE</scope>
    <source>
        <strain evidence="10">S27-2</strain>
    </source>
</reference>
<feature type="transmembrane region" description="Helical" evidence="8">
    <location>
        <begin position="78"/>
        <end position="100"/>
    </location>
</feature>
<keyword evidence="11" id="KW-1185">Reference proteome</keyword>
<dbReference type="EMBL" id="JACNEP010000002">
    <property type="protein sequence ID" value="MBC3764761.1"/>
    <property type="molecule type" value="Genomic_DNA"/>
</dbReference>
<evidence type="ECO:0000256" key="1">
    <source>
        <dbReference type="ARBA" id="ARBA00004141"/>
    </source>
</evidence>
<keyword evidence="2" id="KW-0813">Transport</keyword>
<dbReference type="AlphaFoldDB" id="A0A8J6IPG6"/>
<dbReference type="InterPro" id="IPR050721">
    <property type="entry name" value="Trk_Ktr_HKT_K-transport"/>
</dbReference>
<dbReference type="Gene3D" id="1.10.287.70">
    <property type="match status" value="1"/>
</dbReference>
<evidence type="ECO:0000256" key="8">
    <source>
        <dbReference type="SAM" id="Phobius"/>
    </source>
</evidence>
<feature type="domain" description="Potassium channel" evidence="9">
    <location>
        <begin position="24"/>
        <end position="101"/>
    </location>
</feature>
<evidence type="ECO:0000256" key="4">
    <source>
        <dbReference type="ARBA" id="ARBA00022989"/>
    </source>
</evidence>
<comment type="caution">
    <text evidence="10">The sequence shown here is derived from an EMBL/GenBank/DDBJ whole genome shotgun (WGS) entry which is preliminary data.</text>
</comment>
<evidence type="ECO:0000256" key="5">
    <source>
        <dbReference type="ARBA" id="ARBA00023065"/>
    </source>
</evidence>
<keyword evidence="6 8" id="KW-0472">Membrane</keyword>
<sequence length="347" mass="39341">MVQLLRKLILKHFIHMRWYSVVLALLFYAFSSWILLEAAQEHALTRWPDFLYWLLVTGSTVGYGDLSPQTDAGKLITSLFVIPFGLSIFALIVGRAAAWLSQHWQRGIKGMKKIDLSQHIVVIGWQGERTMQLLKLLIKERQDANRQQGILLCVKADIENPMPGQIEFVRVGSFCSEDDMQRASIDDAAVIIIDHPQDDETMTTALYCHQRNPENHLLVYFQDETLSNLLKLHCPNVECTPSVAVEMLAKSAFDPGSSALHHDLLSVADNGQAQYSTTIPLLEKPLNVQQLFSGLKQHYDATFIGLGDSHKQIKLNPSFETVVNSGDKVFYIASQRLKSIEWERFYV</sequence>
<reference evidence="10" key="1">
    <citation type="journal article" date="2018" name="Int. J. Syst. Evol. Microbiol.">
        <title>Neptunicella marina gen. nov., sp. nov., isolated from surface seawater.</title>
        <authorList>
            <person name="Liu X."/>
            <person name="Lai Q."/>
            <person name="Du Y."/>
            <person name="Zhang X."/>
            <person name="Liu Z."/>
            <person name="Sun F."/>
            <person name="Shao Z."/>
        </authorList>
    </citation>
    <scope>NUCLEOTIDE SEQUENCE</scope>
    <source>
        <strain evidence="10">S27-2</strain>
    </source>
</reference>
<evidence type="ECO:0000256" key="2">
    <source>
        <dbReference type="ARBA" id="ARBA00022448"/>
    </source>
</evidence>
<evidence type="ECO:0000313" key="11">
    <source>
        <dbReference type="Proteomes" id="UP000601768"/>
    </source>
</evidence>
<keyword evidence="7 10" id="KW-0407">Ion channel</keyword>
<accession>A0A8J6IPG6</accession>
<feature type="transmembrane region" description="Helical" evidence="8">
    <location>
        <begin position="50"/>
        <end position="66"/>
    </location>
</feature>
<dbReference type="PRINTS" id="PR01333">
    <property type="entry name" value="2POREKCHANEL"/>
</dbReference>
<dbReference type="PANTHER" id="PTHR43833:SF9">
    <property type="entry name" value="POTASSIUM CHANNEL PROTEIN YUGO-RELATED"/>
    <property type="match status" value="1"/>
</dbReference>
<keyword evidence="5" id="KW-0406">Ion transport</keyword>
<feature type="transmembrane region" description="Helical" evidence="8">
    <location>
        <begin position="21"/>
        <end position="38"/>
    </location>
</feature>
<dbReference type="Proteomes" id="UP000601768">
    <property type="component" value="Unassembled WGS sequence"/>
</dbReference>
<dbReference type="InterPro" id="IPR013099">
    <property type="entry name" value="K_chnl_dom"/>
</dbReference>
<dbReference type="SUPFAM" id="SSF81324">
    <property type="entry name" value="Voltage-gated potassium channels"/>
    <property type="match status" value="1"/>
</dbReference>
<comment type="subcellular location">
    <subcellularLocation>
        <location evidence="1">Membrane</location>
        <topology evidence="1">Multi-pass membrane protein</topology>
    </subcellularLocation>
</comment>
<proteinExistence type="predicted"/>
<dbReference type="GO" id="GO:0016020">
    <property type="term" value="C:membrane"/>
    <property type="evidence" value="ECO:0007669"/>
    <property type="project" value="UniProtKB-SubCell"/>
</dbReference>
<keyword evidence="4 8" id="KW-1133">Transmembrane helix</keyword>
<evidence type="ECO:0000256" key="3">
    <source>
        <dbReference type="ARBA" id="ARBA00022692"/>
    </source>
</evidence>
<dbReference type="SUPFAM" id="SSF51735">
    <property type="entry name" value="NAD(P)-binding Rossmann-fold domains"/>
    <property type="match status" value="1"/>
</dbReference>
<dbReference type="GO" id="GO:0005267">
    <property type="term" value="F:potassium channel activity"/>
    <property type="evidence" value="ECO:0007669"/>
    <property type="project" value="InterPro"/>
</dbReference>
<dbReference type="InterPro" id="IPR036291">
    <property type="entry name" value="NAD(P)-bd_dom_sf"/>
</dbReference>
<evidence type="ECO:0000256" key="6">
    <source>
        <dbReference type="ARBA" id="ARBA00023136"/>
    </source>
</evidence>
<protein>
    <submittedName>
        <fullName evidence="10">Potassium channel protein</fullName>
    </submittedName>
</protein>
<dbReference type="InterPro" id="IPR003280">
    <property type="entry name" value="2pore_dom_K_chnl"/>
</dbReference>
<gene>
    <name evidence="10" type="ORF">H8B19_02660</name>
</gene>